<accession>A0A4P6JPQ9</accession>
<protein>
    <submittedName>
        <fullName evidence="2">DUF4158 domain-containing protein</fullName>
    </submittedName>
</protein>
<sequence>MDYVYVEKNVPFTSKTPPYLTPEQRHTLTQIPADLPDREIVRYNTFTQQDPNLIKQRRRLYNRLGFAVQLAVLRFPGRPLKDLAGIACRVLAAIADQIQVSASAFARYGDRDNTLYEHLDEIRQKCKFRECGWREYL</sequence>
<name>A0A4P6JPQ9_KTERU</name>
<dbReference type="Proteomes" id="UP000290365">
    <property type="component" value="Chromosome"/>
</dbReference>
<evidence type="ECO:0000313" key="3">
    <source>
        <dbReference type="Proteomes" id="UP000290365"/>
    </source>
</evidence>
<dbReference type="Pfam" id="PF13700">
    <property type="entry name" value="DUF4158"/>
    <property type="match status" value="1"/>
</dbReference>
<dbReference type="KEGG" id="kbs:EPA93_15255"/>
<dbReference type="AlphaFoldDB" id="A0A4P6JPQ9"/>
<evidence type="ECO:0000313" key="2">
    <source>
        <dbReference type="EMBL" id="QBD77275.1"/>
    </source>
</evidence>
<feature type="domain" description="DUF4158" evidence="1">
    <location>
        <begin position="20"/>
        <end position="135"/>
    </location>
</feature>
<organism evidence="2 3">
    <name type="scientific">Ktedonosporobacter rubrisoli</name>
    <dbReference type="NCBI Taxonomy" id="2509675"/>
    <lineage>
        <taxon>Bacteria</taxon>
        <taxon>Bacillati</taxon>
        <taxon>Chloroflexota</taxon>
        <taxon>Ktedonobacteria</taxon>
        <taxon>Ktedonobacterales</taxon>
        <taxon>Ktedonosporobacteraceae</taxon>
        <taxon>Ktedonosporobacter</taxon>
    </lineage>
</organism>
<dbReference type="OrthoDB" id="922297at2"/>
<proteinExistence type="predicted"/>
<keyword evidence="3" id="KW-1185">Reference proteome</keyword>
<dbReference type="InterPro" id="IPR025296">
    <property type="entry name" value="DUF4158"/>
</dbReference>
<gene>
    <name evidence="2" type="ORF">EPA93_15255</name>
</gene>
<evidence type="ECO:0000259" key="1">
    <source>
        <dbReference type="Pfam" id="PF13700"/>
    </source>
</evidence>
<dbReference type="EMBL" id="CP035758">
    <property type="protein sequence ID" value="QBD77275.1"/>
    <property type="molecule type" value="Genomic_DNA"/>
</dbReference>
<reference evidence="2 3" key="1">
    <citation type="submission" date="2019-01" db="EMBL/GenBank/DDBJ databases">
        <title>Ktedonosporobacter rubrisoli SCAWS-G2.</title>
        <authorList>
            <person name="Huang Y."/>
            <person name="Yan B."/>
        </authorList>
    </citation>
    <scope>NUCLEOTIDE SEQUENCE [LARGE SCALE GENOMIC DNA]</scope>
    <source>
        <strain evidence="2 3">SCAWS-G2</strain>
    </source>
</reference>